<keyword evidence="1" id="KW-0732">Signal</keyword>
<name>A0A0E9N6T1_9BACT</name>
<evidence type="ECO:0000313" key="3">
    <source>
        <dbReference type="Proteomes" id="UP000033121"/>
    </source>
</evidence>
<dbReference type="OrthoDB" id="645599at2"/>
<protein>
    <recommendedName>
        <fullName evidence="4">Type IX secretion system membrane protein PorP/SprF</fullName>
    </recommendedName>
</protein>
<dbReference type="EMBL" id="BBWV01000005">
    <property type="protein sequence ID" value="GAO45508.1"/>
    <property type="molecule type" value="Genomic_DNA"/>
</dbReference>
<dbReference type="RefSeq" id="WP_046371504.1">
    <property type="nucleotide sequence ID" value="NZ_BBWV01000005.1"/>
</dbReference>
<dbReference type="AlphaFoldDB" id="A0A0E9N6T1"/>
<dbReference type="InterPro" id="IPR019861">
    <property type="entry name" value="PorP/SprF_Bacteroidetes"/>
</dbReference>
<accession>A0A0E9N6T1</accession>
<feature type="signal peptide" evidence="1">
    <location>
        <begin position="1"/>
        <end position="23"/>
    </location>
</feature>
<reference evidence="2 3" key="1">
    <citation type="submission" date="2015-04" db="EMBL/GenBank/DDBJ databases">
        <title>Whole genome shotgun sequence of Flavihumibacter petaseus NBRC 106054.</title>
        <authorList>
            <person name="Miyazawa S."/>
            <person name="Hosoyama A."/>
            <person name="Hashimoto M."/>
            <person name="Noguchi M."/>
            <person name="Tsuchikane K."/>
            <person name="Ohji S."/>
            <person name="Yamazoe A."/>
            <person name="Ichikawa N."/>
            <person name="Kimura A."/>
            <person name="Fujita N."/>
        </authorList>
    </citation>
    <scope>NUCLEOTIDE SEQUENCE [LARGE SCALE GENOMIC DNA]</scope>
    <source>
        <strain evidence="2 3">NBRC 106054</strain>
    </source>
</reference>
<keyword evidence="3" id="KW-1185">Reference proteome</keyword>
<evidence type="ECO:0000256" key="1">
    <source>
        <dbReference type="SAM" id="SignalP"/>
    </source>
</evidence>
<dbReference type="STRING" id="1220578.FPE01S_05_02030"/>
<organism evidence="2 3">
    <name type="scientific">Flavihumibacter petaseus NBRC 106054</name>
    <dbReference type="NCBI Taxonomy" id="1220578"/>
    <lineage>
        <taxon>Bacteria</taxon>
        <taxon>Pseudomonadati</taxon>
        <taxon>Bacteroidota</taxon>
        <taxon>Chitinophagia</taxon>
        <taxon>Chitinophagales</taxon>
        <taxon>Chitinophagaceae</taxon>
        <taxon>Flavihumibacter</taxon>
    </lineage>
</organism>
<sequence>MGKVYRLVATLVFLTLVGLRTEAQDPSFSQFFASPLNINPALTGNINGEWRLVSNLRYQWAGPAYPYVTGTISFDKKILRNKLPETSVLGVGGMLMYDKVMDGVLKSSYASLNVNYNIQVAGDDYSSHHVGLGFGGIYGNRRMDFSRLIFGNQFNGTTFDKNLPTGESSLAQMKPYFSTSVGMLYSYNTEYANVDVGGSAFHINKPKQTFVQDENQVLPVRYVGYANYQQLLSNILVLNANAIYQQQSTTSYFSIGGALGYYLSDPEETDDIIVNGGLWYWSKNAIIPYVGLVYKKFQVGITYDITISKLSAGTKRPTTFELSLILRGDREKQRGVIYCPWK</sequence>
<comment type="caution">
    <text evidence="2">The sequence shown here is derived from an EMBL/GenBank/DDBJ whole genome shotgun (WGS) entry which is preliminary data.</text>
</comment>
<evidence type="ECO:0000313" key="2">
    <source>
        <dbReference type="EMBL" id="GAO45508.1"/>
    </source>
</evidence>
<feature type="chain" id="PRO_5002430460" description="Type IX secretion system membrane protein PorP/SprF" evidence="1">
    <location>
        <begin position="24"/>
        <end position="342"/>
    </location>
</feature>
<gene>
    <name evidence="2" type="ORF">FPE01S_05_02030</name>
</gene>
<dbReference type="NCBIfam" id="TIGR03519">
    <property type="entry name" value="T9SS_PorP_fam"/>
    <property type="match status" value="1"/>
</dbReference>
<proteinExistence type="predicted"/>
<evidence type="ECO:0008006" key="4">
    <source>
        <dbReference type="Google" id="ProtNLM"/>
    </source>
</evidence>
<dbReference type="Proteomes" id="UP000033121">
    <property type="component" value="Unassembled WGS sequence"/>
</dbReference>
<dbReference type="Pfam" id="PF11751">
    <property type="entry name" value="PorP_SprF"/>
    <property type="match status" value="1"/>
</dbReference>